<organism evidence="2 3">
    <name type="scientific">Candidatus Woesebacteria bacterium CG_4_10_14_0_2_um_filter_39_14</name>
    <dbReference type="NCBI Taxonomy" id="1975054"/>
    <lineage>
        <taxon>Bacteria</taxon>
        <taxon>Candidatus Woeseibacteriota</taxon>
    </lineage>
</organism>
<sequence length="67" mass="7607">MADKITETHETCTSTSLDKTPGSVPEHINIDVLNKRYQELFGTPVSKDPVVARIQREQALIKDKRQK</sequence>
<dbReference type="Proteomes" id="UP000229753">
    <property type="component" value="Unassembled WGS sequence"/>
</dbReference>
<reference evidence="3" key="1">
    <citation type="submission" date="2017-09" db="EMBL/GenBank/DDBJ databases">
        <title>Depth-based differentiation of microbial function through sediment-hosted aquifers and enrichment of novel symbionts in the deep terrestrial subsurface.</title>
        <authorList>
            <person name="Probst A.J."/>
            <person name="Ladd B."/>
            <person name="Jarett J.K."/>
            <person name="Geller-Mcgrath D.E."/>
            <person name="Sieber C.M.K."/>
            <person name="Emerson J.B."/>
            <person name="Anantharaman K."/>
            <person name="Thomas B.C."/>
            <person name="Malmstrom R."/>
            <person name="Stieglmeier M."/>
            <person name="Klingl A."/>
            <person name="Woyke T."/>
            <person name="Ryan C.M."/>
            <person name="Banfield J.F."/>
        </authorList>
    </citation>
    <scope>NUCLEOTIDE SEQUENCE [LARGE SCALE GENOMIC DNA]</scope>
</reference>
<evidence type="ECO:0000313" key="3">
    <source>
        <dbReference type="Proteomes" id="UP000229753"/>
    </source>
</evidence>
<name>A0A2M7TKY5_9BACT</name>
<accession>A0A2M7TKY5</accession>
<comment type="caution">
    <text evidence="2">The sequence shown here is derived from an EMBL/GenBank/DDBJ whole genome shotgun (WGS) entry which is preliminary data.</text>
</comment>
<feature type="region of interest" description="Disordered" evidence="1">
    <location>
        <begin position="1"/>
        <end position="23"/>
    </location>
</feature>
<gene>
    <name evidence="2" type="ORF">COY29_05005</name>
</gene>
<feature type="compositionally biased region" description="Basic and acidic residues" evidence="1">
    <location>
        <begin position="1"/>
        <end position="10"/>
    </location>
</feature>
<proteinExistence type="predicted"/>
<protein>
    <submittedName>
        <fullName evidence="2">Uncharacterized protein</fullName>
    </submittedName>
</protein>
<dbReference type="AlphaFoldDB" id="A0A2M7TKY5"/>
<evidence type="ECO:0000256" key="1">
    <source>
        <dbReference type="SAM" id="MobiDB-lite"/>
    </source>
</evidence>
<dbReference type="EMBL" id="PFNO01000164">
    <property type="protein sequence ID" value="PIZ47580.1"/>
    <property type="molecule type" value="Genomic_DNA"/>
</dbReference>
<evidence type="ECO:0000313" key="2">
    <source>
        <dbReference type="EMBL" id="PIZ47580.1"/>
    </source>
</evidence>